<dbReference type="RefSeq" id="WP_077587769.1">
    <property type="nucleotide sequence ID" value="NZ_CP019640.1"/>
</dbReference>
<dbReference type="Pfam" id="PF03788">
    <property type="entry name" value="LrgA"/>
    <property type="match status" value="1"/>
</dbReference>
<dbReference type="Proteomes" id="UP000188184">
    <property type="component" value="Chromosome"/>
</dbReference>
<name>A0A1Q2KUU4_9BACL</name>
<evidence type="ECO:0000256" key="3">
    <source>
        <dbReference type="ARBA" id="ARBA00022692"/>
    </source>
</evidence>
<sequence length="126" mass="13797">MAIRKLIQIVVQAFLLYLIFLLGEAVANIFKLIIPGSIVGLLILLAGLLTRIVPVVVIEDGAKAFLLFLPLFFVPATVGIIQYPEFLSLQGALLIFMVVLSTCISLVAAGWASQLFENRKKGRQEI</sequence>
<dbReference type="EMBL" id="CP019640">
    <property type="protein sequence ID" value="AQQ51896.1"/>
    <property type="molecule type" value="Genomic_DNA"/>
</dbReference>
<feature type="transmembrane region" description="Helical" evidence="6">
    <location>
        <begin position="64"/>
        <end position="83"/>
    </location>
</feature>
<comment type="subcellular location">
    <subcellularLocation>
        <location evidence="1">Cell membrane</location>
        <topology evidence="1">Multi-pass membrane protein</topology>
    </subcellularLocation>
</comment>
<dbReference type="KEGG" id="pmar:B0X71_01360"/>
<evidence type="ECO:0000256" key="2">
    <source>
        <dbReference type="ARBA" id="ARBA00022475"/>
    </source>
</evidence>
<dbReference type="PANTHER" id="PTHR33931:SF6">
    <property type="entry name" value="INTEGRAL MEMBRANE PROTEIN YXZK-RELATED"/>
    <property type="match status" value="1"/>
</dbReference>
<accession>A0A1Q2KUU4</accession>
<gene>
    <name evidence="7" type="ORF">B0X71_01360</name>
</gene>
<proteinExistence type="predicted"/>
<dbReference type="OrthoDB" id="3176438at2"/>
<dbReference type="GO" id="GO:0005886">
    <property type="term" value="C:plasma membrane"/>
    <property type="evidence" value="ECO:0007669"/>
    <property type="project" value="UniProtKB-SubCell"/>
</dbReference>
<reference evidence="7 8" key="1">
    <citation type="submission" date="2017-02" db="EMBL/GenBank/DDBJ databases">
        <title>The complete genomic sequence of a novel cold adapted crude oil-degrading bacterium Planococcus qaidamina Y42.</title>
        <authorList>
            <person name="Yang R."/>
        </authorList>
    </citation>
    <scope>NUCLEOTIDE SEQUENCE [LARGE SCALE GENOMIC DNA]</scope>
    <source>
        <strain evidence="7 8">Y42</strain>
    </source>
</reference>
<dbReference type="InterPro" id="IPR005538">
    <property type="entry name" value="LrgA/CidA"/>
</dbReference>
<feature type="transmembrane region" description="Helical" evidence="6">
    <location>
        <begin position="37"/>
        <end position="57"/>
    </location>
</feature>
<evidence type="ECO:0008006" key="9">
    <source>
        <dbReference type="Google" id="ProtNLM"/>
    </source>
</evidence>
<feature type="transmembrane region" description="Helical" evidence="6">
    <location>
        <begin position="89"/>
        <end position="113"/>
    </location>
</feature>
<keyword evidence="4 6" id="KW-1133">Transmembrane helix</keyword>
<dbReference type="AlphaFoldDB" id="A0A1Q2KUU4"/>
<keyword evidence="5 6" id="KW-0472">Membrane</keyword>
<evidence type="ECO:0000256" key="6">
    <source>
        <dbReference type="SAM" id="Phobius"/>
    </source>
</evidence>
<protein>
    <recommendedName>
        <fullName evidence="9">CidA/LrgA family holin-like protein</fullName>
    </recommendedName>
</protein>
<evidence type="ECO:0000256" key="1">
    <source>
        <dbReference type="ARBA" id="ARBA00004651"/>
    </source>
</evidence>
<keyword evidence="3 6" id="KW-0812">Transmembrane</keyword>
<organism evidence="7 8">
    <name type="scientific">Planococcus lenghuensis</name>
    <dbReference type="NCBI Taxonomy" id="2213202"/>
    <lineage>
        <taxon>Bacteria</taxon>
        <taxon>Bacillati</taxon>
        <taxon>Bacillota</taxon>
        <taxon>Bacilli</taxon>
        <taxon>Bacillales</taxon>
        <taxon>Caryophanaceae</taxon>
        <taxon>Planococcus</taxon>
    </lineage>
</organism>
<evidence type="ECO:0000313" key="7">
    <source>
        <dbReference type="EMBL" id="AQQ51896.1"/>
    </source>
</evidence>
<dbReference type="PANTHER" id="PTHR33931">
    <property type="entry name" value="HOLIN-LIKE PROTEIN CIDA-RELATED"/>
    <property type="match status" value="1"/>
</dbReference>
<keyword evidence="8" id="KW-1185">Reference proteome</keyword>
<evidence type="ECO:0000256" key="5">
    <source>
        <dbReference type="ARBA" id="ARBA00023136"/>
    </source>
</evidence>
<evidence type="ECO:0000313" key="8">
    <source>
        <dbReference type="Proteomes" id="UP000188184"/>
    </source>
</evidence>
<evidence type="ECO:0000256" key="4">
    <source>
        <dbReference type="ARBA" id="ARBA00022989"/>
    </source>
</evidence>
<keyword evidence="2" id="KW-1003">Cell membrane</keyword>